<keyword evidence="5" id="KW-1015">Disulfide bond</keyword>
<accession>Q9LRD7</accession>
<keyword evidence="3" id="KW-0964">Secreted</keyword>
<dbReference type="InterPro" id="IPR010682">
    <property type="entry name" value="SCRL"/>
</dbReference>
<evidence type="ECO:0000313" key="6">
    <source>
        <dbReference type="EMBL" id="BAA96397.1"/>
    </source>
</evidence>
<reference evidence="6" key="1">
    <citation type="journal article" date="2000" name="FEBS Lett.">
        <title>Highly divergent sequences of the pollen self-incompatibility (S) gene in class-I S haplotypes of Brassica campestris (syn. rapa) L.</title>
        <authorList>
            <person name="Watanabe M."/>
            <person name="Ito A."/>
            <person name="Takada Y."/>
            <person name="Ninomiya C."/>
            <person name="Kakizaki T."/>
            <person name="Takahata Y."/>
            <person name="Hatakeyama K."/>
            <person name="Hinata K."/>
            <person name="Suzuki G."/>
            <person name="Takasaki T."/>
            <person name="Satta Y."/>
            <person name="Shiba H."/>
            <person name="Takayama S."/>
            <person name="Isogai A."/>
        </authorList>
    </citation>
    <scope>NUCLEOTIDE SEQUENCE</scope>
    <source>
        <strain evidence="6">S36</strain>
    </source>
</reference>
<dbReference type="GO" id="GO:0005576">
    <property type="term" value="C:extracellular region"/>
    <property type="evidence" value="ECO:0007669"/>
    <property type="project" value="UniProtKB-SubCell"/>
</dbReference>
<feature type="non-terminal residue" evidence="6">
    <location>
        <position position="1"/>
    </location>
</feature>
<dbReference type="GO" id="GO:0007165">
    <property type="term" value="P:signal transduction"/>
    <property type="evidence" value="ECO:0007669"/>
    <property type="project" value="InterPro"/>
</dbReference>
<evidence type="ECO:0000256" key="1">
    <source>
        <dbReference type="ARBA" id="ARBA00004613"/>
    </source>
</evidence>
<comment type="similarity">
    <text evidence="2">Belongs to the DEFL family.</text>
</comment>
<protein>
    <submittedName>
        <fullName evidence="6">S locus protein 11-36</fullName>
    </submittedName>
</protein>
<gene>
    <name evidence="6" type="primary">SP11-36</name>
</gene>
<evidence type="ECO:0000256" key="3">
    <source>
        <dbReference type="ARBA" id="ARBA00022525"/>
    </source>
</evidence>
<evidence type="ECO:0000256" key="5">
    <source>
        <dbReference type="ARBA" id="ARBA00023157"/>
    </source>
</evidence>
<dbReference type="AlphaFoldDB" id="Q9LRD7"/>
<organism evidence="6">
    <name type="scientific">Brassica campestris</name>
    <name type="common">Field mustard</name>
    <dbReference type="NCBI Taxonomy" id="3711"/>
    <lineage>
        <taxon>Eukaryota</taxon>
        <taxon>Viridiplantae</taxon>
        <taxon>Streptophyta</taxon>
        <taxon>Embryophyta</taxon>
        <taxon>Tracheophyta</taxon>
        <taxon>Spermatophyta</taxon>
        <taxon>Magnoliopsida</taxon>
        <taxon>eudicotyledons</taxon>
        <taxon>Gunneridae</taxon>
        <taxon>Pentapetalae</taxon>
        <taxon>rosids</taxon>
        <taxon>malvids</taxon>
        <taxon>Brassicales</taxon>
        <taxon>Brassicaceae</taxon>
        <taxon>Brassiceae</taxon>
        <taxon>Brassica</taxon>
    </lineage>
</organism>
<dbReference type="EMBL" id="AB039759">
    <property type="protein sequence ID" value="BAA96397.1"/>
    <property type="molecule type" value="mRNA"/>
</dbReference>
<proteinExistence type="evidence at transcript level"/>
<keyword evidence="4" id="KW-0732">Signal</keyword>
<sequence>LFVVSSHVQGVEANLTKLCPGNVTSRGVCGNSGVQSCVTAISKKLHKDRRLCSCLCKIHEGHRFCPCVCKC</sequence>
<dbReference type="Pfam" id="PF06876">
    <property type="entry name" value="SCRL"/>
    <property type="match status" value="1"/>
</dbReference>
<name>Q9LRD7_BRACM</name>
<comment type="subcellular location">
    <subcellularLocation>
        <location evidence="1">Secreted</location>
    </subcellularLocation>
</comment>
<evidence type="ECO:0000256" key="2">
    <source>
        <dbReference type="ARBA" id="ARBA00006722"/>
    </source>
</evidence>
<evidence type="ECO:0000256" key="4">
    <source>
        <dbReference type="ARBA" id="ARBA00022729"/>
    </source>
</evidence>